<evidence type="ECO:0000313" key="3">
    <source>
        <dbReference type="Proteomes" id="UP000765509"/>
    </source>
</evidence>
<dbReference type="InterPro" id="IPR043502">
    <property type="entry name" value="DNA/RNA_pol_sf"/>
</dbReference>
<evidence type="ECO:0000313" key="2">
    <source>
        <dbReference type="EMBL" id="MBW0491347.1"/>
    </source>
</evidence>
<dbReference type="CDD" id="cd01647">
    <property type="entry name" value="RT_LTR"/>
    <property type="match status" value="1"/>
</dbReference>
<evidence type="ECO:0000259" key="1">
    <source>
        <dbReference type="Pfam" id="PF00078"/>
    </source>
</evidence>
<gene>
    <name evidence="2" type="ORF">O181_031062</name>
</gene>
<proteinExistence type="predicted"/>
<feature type="domain" description="Reverse transcriptase" evidence="1">
    <location>
        <begin position="2"/>
        <end position="82"/>
    </location>
</feature>
<organism evidence="2 3">
    <name type="scientific">Austropuccinia psidii MF-1</name>
    <dbReference type="NCBI Taxonomy" id="1389203"/>
    <lineage>
        <taxon>Eukaryota</taxon>
        <taxon>Fungi</taxon>
        <taxon>Dikarya</taxon>
        <taxon>Basidiomycota</taxon>
        <taxon>Pucciniomycotina</taxon>
        <taxon>Pucciniomycetes</taxon>
        <taxon>Pucciniales</taxon>
        <taxon>Sphaerophragmiaceae</taxon>
        <taxon>Austropuccinia</taxon>
    </lineage>
</organism>
<name>A0A9Q3CWX2_9BASI</name>
<dbReference type="InterPro" id="IPR053134">
    <property type="entry name" value="RNA-dir_DNA_polymerase"/>
</dbReference>
<dbReference type="InterPro" id="IPR043128">
    <property type="entry name" value="Rev_trsase/Diguanyl_cyclase"/>
</dbReference>
<dbReference type="PANTHER" id="PTHR24559:SF444">
    <property type="entry name" value="REVERSE TRANSCRIPTASE DOMAIN-CONTAINING PROTEIN"/>
    <property type="match status" value="1"/>
</dbReference>
<dbReference type="Gene3D" id="3.30.70.270">
    <property type="match status" value="1"/>
</dbReference>
<dbReference type="AlphaFoldDB" id="A0A9Q3CWX2"/>
<dbReference type="EMBL" id="AVOT02011042">
    <property type="protein sequence ID" value="MBW0491347.1"/>
    <property type="molecule type" value="Genomic_DNA"/>
</dbReference>
<dbReference type="PANTHER" id="PTHR24559">
    <property type="entry name" value="TRANSPOSON TY3-I GAG-POL POLYPROTEIN"/>
    <property type="match status" value="1"/>
</dbReference>
<dbReference type="InterPro" id="IPR000477">
    <property type="entry name" value="RT_dom"/>
</dbReference>
<accession>A0A9Q3CWX2</accession>
<reference evidence="2" key="1">
    <citation type="submission" date="2021-03" db="EMBL/GenBank/DDBJ databases">
        <title>Draft genome sequence of rust myrtle Austropuccinia psidii MF-1, a brazilian biotype.</title>
        <authorList>
            <person name="Quecine M.C."/>
            <person name="Pachon D.M.R."/>
            <person name="Bonatelli M.L."/>
            <person name="Correr F.H."/>
            <person name="Franceschini L.M."/>
            <person name="Leite T.F."/>
            <person name="Margarido G.R.A."/>
            <person name="Almeida C.A."/>
            <person name="Ferrarezi J.A."/>
            <person name="Labate C.A."/>
        </authorList>
    </citation>
    <scope>NUCLEOTIDE SEQUENCE</scope>
    <source>
        <strain evidence="2">MF-1</strain>
    </source>
</reference>
<dbReference type="SUPFAM" id="SSF56672">
    <property type="entry name" value="DNA/RNA polymerases"/>
    <property type="match status" value="1"/>
</dbReference>
<keyword evidence="3" id="KW-1185">Reference proteome</keyword>
<dbReference type="Proteomes" id="UP000765509">
    <property type="component" value="Unassembled WGS sequence"/>
</dbReference>
<dbReference type="Pfam" id="PF00078">
    <property type="entry name" value="RVT_1"/>
    <property type="match status" value="1"/>
</dbReference>
<sequence length="125" mass="14762">MGIYEYIRMPFGIKHAPAHFQRMMDTIFQEEILEVWMLVYIDYIIIYSETWEDHLQYIDKVLSKFIPINLKISPKKCNFCQQGLLALEYKVLALSLEIDQNKGAAVLQKASTKEHKIYAIFPWVC</sequence>
<protein>
    <recommendedName>
        <fullName evidence="1">Reverse transcriptase domain-containing protein</fullName>
    </recommendedName>
</protein>
<comment type="caution">
    <text evidence="2">The sequence shown here is derived from an EMBL/GenBank/DDBJ whole genome shotgun (WGS) entry which is preliminary data.</text>
</comment>